<dbReference type="CDD" id="cd06779">
    <property type="entry name" value="cpPDZ_Deg_HtrA-like"/>
    <property type="match status" value="1"/>
</dbReference>
<dbReference type="Pfam" id="PF13365">
    <property type="entry name" value="Trypsin_2"/>
    <property type="match status" value="1"/>
</dbReference>
<evidence type="ECO:0000313" key="7">
    <source>
        <dbReference type="Proteomes" id="UP000546970"/>
    </source>
</evidence>
<keyword evidence="4" id="KW-1133">Transmembrane helix</keyword>
<protein>
    <submittedName>
        <fullName evidence="6">PDZ domain-containing protein</fullName>
    </submittedName>
</protein>
<dbReference type="EMBL" id="JABBCP010000007">
    <property type="protein sequence ID" value="NMF56277.1"/>
    <property type="molecule type" value="Genomic_DNA"/>
</dbReference>
<dbReference type="SMART" id="SM00228">
    <property type="entry name" value="PDZ"/>
    <property type="match status" value="1"/>
</dbReference>
<feature type="domain" description="PDZ" evidence="5">
    <location>
        <begin position="336"/>
        <end position="434"/>
    </location>
</feature>
<organism evidence="6 7">
    <name type="scientific">Collinsella acetigenes</name>
    <dbReference type="NCBI Taxonomy" id="2713419"/>
    <lineage>
        <taxon>Bacteria</taxon>
        <taxon>Bacillati</taxon>
        <taxon>Actinomycetota</taxon>
        <taxon>Coriobacteriia</taxon>
        <taxon>Coriobacteriales</taxon>
        <taxon>Coriobacteriaceae</taxon>
        <taxon>Collinsella</taxon>
    </lineage>
</organism>
<feature type="region of interest" description="Disordered" evidence="3">
    <location>
        <begin position="1"/>
        <end position="56"/>
    </location>
</feature>
<evidence type="ECO:0000256" key="2">
    <source>
        <dbReference type="ARBA" id="ARBA00022801"/>
    </source>
</evidence>
<keyword evidence="2" id="KW-0378">Hydrolase</keyword>
<keyword evidence="4" id="KW-0812">Transmembrane</keyword>
<dbReference type="PANTHER" id="PTHR43343:SF3">
    <property type="entry name" value="PROTEASE DO-LIKE 8, CHLOROPLASTIC"/>
    <property type="match status" value="1"/>
</dbReference>
<dbReference type="Proteomes" id="UP000546970">
    <property type="component" value="Unassembled WGS sequence"/>
</dbReference>
<evidence type="ECO:0000313" key="6">
    <source>
        <dbReference type="EMBL" id="NMF56277.1"/>
    </source>
</evidence>
<accession>A0A7X9UDK7</accession>
<feature type="compositionally biased region" description="Low complexity" evidence="3">
    <location>
        <begin position="24"/>
        <end position="50"/>
    </location>
</feature>
<dbReference type="InterPro" id="IPR036034">
    <property type="entry name" value="PDZ_sf"/>
</dbReference>
<dbReference type="SUPFAM" id="SSF50494">
    <property type="entry name" value="Trypsin-like serine proteases"/>
    <property type="match status" value="1"/>
</dbReference>
<keyword evidence="4" id="KW-0472">Membrane</keyword>
<proteinExistence type="predicted"/>
<dbReference type="AlphaFoldDB" id="A0A7X9UDK7"/>
<evidence type="ECO:0000256" key="3">
    <source>
        <dbReference type="SAM" id="MobiDB-lite"/>
    </source>
</evidence>
<dbReference type="GO" id="GO:0006508">
    <property type="term" value="P:proteolysis"/>
    <property type="evidence" value="ECO:0007669"/>
    <property type="project" value="UniProtKB-KW"/>
</dbReference>
<name>A0A7X9UDK7_9ACTN</name>
<dbReference type="InterPro" id="IPR001940">
    <property type="entry name" value="Peptidase_S1C"/>
</dbReference>
<dbReference type="Gene3D" id="2.40.10.120">
    <property type="match status" value="1"/>
</dbReference>
<feature type="compositionally biased region" description="Basic and acidic residues" evidence="3">
    <location>
        <begin position="1"/>
        <end position="12"/>
    </location>
</feature>
<feature type="transmembrane region" description="Helical" evidence="4">
    <location>
        <begin position="76"/>
        <end position="98"/>
    </location>
</feature>
<evidence type="ECO:0000256" key="1">
    <source>
        <dbReference type="ARBA" id="ARBA00022670"/>
    </source>
</evidence>
<dbReference type="RefSeq" id="WP_169277842.1">
    <property type="nucleotide sequence ID" value="NZ_JABBCP010000007.1"/>
</dbReference>
<dbReference type="PROSITE" id="PS50106">
    <property type="entry name" value="PDZ"/>
    <property type="match status" value="1"/>
</dbReference>
<comment type="caution">
    <text evidence="6">The sequence shown here is derived from an EMBL/GenBank/DDBJ whole genome shotgun (WGS) entry which is preliminary data.</text>
</comment>
<keyword evidence="7" id="KW-1185">Reference proteome</keyword>
<feature type="region of interest" description="Disordered" evidence="3">
    <location>
        <begin position="441"/>
        <end position="473"/>
    </location>
</feature>
<dbReference type="Pfam" id="PF13180">
    <property type="entry name" value="PDZ_2"/>
    <property type="match status" value="1"/>
</dbReference>
<dbReference type="SUPFAM" id="SSF50156">
    <property type="entry name" value="PDZ domain-like"/>
    <property type="match status" value="1"/>
</dbReference>
<feature type="compositionally biased region" description="Polar residues" evidence="3">
    <location>
        <begin position="448"/>
        <end position="461"/>
    </location>
</feature>
<dbReference type="GO" id="GO:0004252">
    <property type="term" value="F:serine-type endopeptidase activity"/>
    <property type="evidence" value="ECO:0007669"/>
    <property type="project" value="InterPro"/>
</dbReference>
<reference evidence="6 7" key="1">
    <citation type="submission" date="2020-04" db="EMBL/GenBank/DDBJ databases">
        <title>Collinsella sp. KGMB02528 nov., an anaerobic actinobacterium isolated from human feces.</title>
        <authorList>
            <person name="Han K.-I."/>
            <person name="Eom M.K."/>
            <person name="Kim J.-S."/>
            <person name="Lee K.C."/>
            <person name="Suh M.K."/>
            <person name="Park S.-H."/>
            <person name="Lee J.H."/>
            <person name="Kang S.W."/>
            <person name="Park J.-E."/>
            <person name="Oh B.S."/>
            <person name="Yu S.Y."/>
            <person name="Choi S.-H."/>
            <person name="Lee D.H."/>
            <person name="Yoon H."/>
            <person name="Kim B.-Y."/>
            <person name="Lee J.H."/>
            <person name="Lee J.-S."/>
        </authorList>
    </citation>
    <scope>NUCLEOTIDE SEQUENCE [LARGE SCALE GENOMIC DNA]</scope>
    <source>
        <strain evidence="6 7">KGMB02528</strain>
    </source>
</reference>
<dbReference type="PANTHER" id="PTHR43343">
    <property type="entry name" value="PEPTIDASE S12"/>
    <property type="match status" value="1"/>
</dbReference>
<evidence type="ECO:0000259" key="5">
    <source>
        <dbReference type="PROSITE" id="PS50106"/>
    </source>
</evidence>
<dbReference type="InterPro" id="IPR001478">
    <property type="entry name" value="PDZ"/>
</dbReference>
<gene>
    <name evidence="6" type="ORF">HF320_08070</name>
</gene>
<dbReference type="Gene3D" id="2.30.42.10">
    <property type="match status" value="1"/>
</dbReference>
<dbReference type="PRINTS" id="PR00834">
    <property type="entry name" value="PROTEASES2C"/>
</dbReference>
<dbReference type="InterPro" id="IPR051201">
    <property type="entry name" value="Chloro_Bact_Ser_Proteases"/>
</dbReference>
<keyword evidence="1" id="KW-0645">Protease</keyword>
<dbReference type="InterPro" id="IPR009003">
    <property type="entry name" value="Peptidase_S1_PA"/>
</dbReference>
<evidence type="ECO:0000256" key="4">
    <source>
        <dbReference type="SAM" id="Phobius"/>
    </source>
</evidence>
<sequence length="490" mass="50067">MSEDIDSRRDDSGATAPAPRVAVEPTPQAPAGQAQPGPEAATPGTATQPPFNAGNPYAAQTQTVAHTVVKTKTKKLPVFLCSLAGMVVGAVLVVALIMTGALNVNRDAGTATATSESSGGSQTIKIDAEDTTLAEAVSAKALPSVVSITAWSSGSSENVMQGDDSEASGSIGSGVVLDTDGNILTNNHVVEGATDITVSLNGESYEAELVGADTSSDLAVIKLKDVDANNLTPIEVGDSDDLSVGEWVMAIGSPFGNEQSVSTGIVSSLYRSTALPTTSGTYIYANMIQTDAAINPGNSGGALVNDNGELVGINSIIESYSGSSSGVGFAIPSNYAVKIAKQIIGGKTPEHAYLGVRLGTVTASNARQNDLSVNEGAYVGEVIAGSPADEAGIKKGDVVTKVNDEQISSADSLIIALRSYNVGDTVTLTVQRGKNEKKIDVKLGSDADAQTSQGEETNTDSAEGAGNGMSEEEFLEYLRELMGNGGNNRQ</sequence>